<gene>
    <name evidence="2" type="ORF">ENS59_09895</name>
</gene>
<protein>
    <recommendedName>
        <fullName evidence="1">PilZN3 domain-containing protein</fullName>
    </recommendedName>
</protein>
<evidence type="ECO:0000313" key="2">
    <source>
        <dbReference type="EMBL" id="HFH29804.1"/>
    </source>
</evidence>
<accession>A0A7C3IHV2</accession>
<sequence>MNIPTGAAQYLERFADQQVSCSQYALQKMGVDKTGSFIKIDEYTILCAPFQLGFKRGIFLASLSKQEMTFFQRYLNGIVGVSMSFVQPNRKEPLKLFIRGSLAAISPMKGKDNVGLLVVDYKNSPDDYVQILGSHLEYIELLKLKWEDYSKTMIKMTPDTAQLMGYNMYATITEPNKGGSRIQVFSLSSKKIEHLESMNSPERPAGTAVAYQLYFRKYRIALGGTIESTQRLPTGIVRTQSSLAFSPELVEILDDYHFAERAKRLNSAQQ</sequence>
<proteinExistence type="predicted"/>
<name>A0A7C3IHV2_9SPIR</name>
<feature type="domain" description="PilZN3" evidence="1">
    <location>
        <begin position="9"/>
        <end position="137"/>
    </location>
</feature>
<dbReference type="InterPro" id="IPR046853">
    <property type="entry name" value="PilZN3"/>
</dbReference>
<dbReference type="EMBL" id="DSVL01000302">
    <property type="protein sequence ID" value="HFH29804.1"/>
    <property type="molecule type" value="Genomic_DNA"/>
</dbReference>
<dbReference type="AlphaFoldDB" id="A0A7C3IHV2"/>
<reference evidence="2" key="1">
    <citation type="journal article" date="2020" name="mSystems">
        <title>Genome- and Community-Level Interaction Insights into Carbon Utilization and Element Cycling Functions of Hydrothermarchaeota in Hydrothermal Sediment.</title>
        <authorList>
            <person name="Zhou Z."/>
            <person name="Liu Y."/>
            <person name="Xu W."/>
            <person name="Pan J."/>
            <person name="Luo Z.H."/>
            <person name="Li M."/>
        </authorList>
    </citation>
    <scope>NUCLEOTIDE SEQUENCE [LARGE SCALE GENOMIC DNA]</scope>
    <source>
        <strain evidence="2">SpSt-503</strain>
    </source>
</reference>
<comment type="caution">
    <text evidence="2">The sequence shown here is derived from an EMBL/GenBank/DDBJ whole genome shotgun (WGS) entry which is preliminary data.</text>
</comment>
<evidence type="ECO:0000259" key="1">
    <source>
        <dbReference type="Pfam" id="PF20424"/>
    </source>
</evidence>
<organism evidence="2">
    <name type="scientific">Gracilinema caldarium</name>
    <dbReference type="NCBI Taxonomy" id="215591"/>
    <lineage>
        <taxon>Bacteria</taxon>
        <taxon>Pseudomonadati</taxon>
        <taxon>Spirochaetota</taxon>
        <taxon>Spirochaetia</taxon>
        <taxon>Spirochaetales</taxon>
        <taxon>Breznakiellaceae</taxon>
        <taxon>Gracilinema</taxon>
    </lineage>
</organism>
<dbReference type="Pfam" id="PF20424">
    <property type="entry name" value="PilZN3"/>
    <property type="match status" value="1"/>
</dbReference>